<sequence>MNLGRLWPLTSKNSNPRPRSKWAETATRIMQEVTLCLASLTPPQTHLTQQPPGNGSPIIFKKAICPVTLKFEDVDYKIKSKSRGFLNKSKSEEKTILKGVTGTVLPGEILAMLGP</sequence>
<organism evidence="2 3">
    <name type="scientific">Fraxinus pennsylvanica</name>
    <dbReference type="NCBI Taxonomy" id="56036"/>
    <lineage>
        <taxon>Eukaryota</taxon>
        <taxon>Viridiplantae</taxon>
        <taxon>Streptophyta</taxon>
        <taxon>Embryophyta</taxon>
        <taxon>Tracheophyta</taxon>
        <taxon>Spermatophyta</taxon>
        <taxon>Magnoliopsida</taxon>
        <taxon>eudicotyledons</taxon>
        <taxon>Gunneridae</taxon>
        <taxon>Pentapetalae</taxon>
        <taxon>asterids</taxon>
        <taxon>lamiids</taxon>
        <taxon>Lamiales</taxon>
        <taxon>Oleaceae</taxon>
        <taxon>Oleeae</taxon>
        <taxon>Fraxinus</taxon>
    </lineage>
</organism>
<evidence type="ECO:0000313" key="2">
    <source>
        <dbReference type="EMBL" id="CAI9760472.1"/>
    </source>
</evidence>
<feature type="region of interest" description="Disordered" evidence="1">
    <location>
        <begin position="1"/>
        <end position="20"/>
    </location>
</feature>
<dbReference type="AlphaFoldDB" id="A0AAD1YZR4"/>
<keyword evidence="3" id="KW-1185">Reference proteome</keyword>
<evidence type="ECO:0000313" key="3">
    <source>
        <dbReference type="Proteomes" id="UP000834106"/>
    </source>
</evidence>
<dbReference type="EMBL" id="OU503039">
    <property type="protein sequence ID" value="CAI9760472.1"/>
    <property type="molecule type" value="Genomic_DNA"/>
</dbReference>
<gene>
    <name evidence="2" type="ORF">FPE_LOCUS7902</name>
</gene>
<dbReference type="Proteomes" id="UP000834106">
    <property type="component" value="Chromosome 4"/>
</dbReference>
<name>A0AAD1YZR4_9LAMI</name>
<proteinExistence type="predicted"/>
<evidence type="ECO:0000256" key="1">
    <source>
        <dbReference type="SAM" id="MobiDB-lite"/>
    </source>
</evidence>
<accession>A0AAD1YZR4</accession>
<reference evidence="2" key="1">
    <citation type="submission" date="2023-05" db="EMBL/GenBank/DDBJ databases">
        <authorList>
            <person name="Huff M."/>
        </authorList>
    </citation>
    <scope>NUCLEOTIDE SEQUENCE</scope>
</reference>
<protein>
    <submittedName>
        <fullName evidence="2">Uncharacterized protein</fullName>
    </submittedName>
</protein>